<feature type="transmembrane region" description="Helical" evidence="5">
    <location>
        <begin position="6"/>
        <end position="27"/>
    </location>
</feature>
<dbReference type="PANTHER" id="PTHR12714:SF9">
    <property type="entry name" value="PROTEIN-S-ISOPRENYLCYSTEINE O-METHYLTRANSFERASE"/>
    <property type="match status" value="1"/>
</dbReference>
<dbReference type="EMBL" id="CP017305">
    <property type="protein sequence ID" value="AOS84612.1"/>
    <property type="molecule type" value="Genomic_DNA"/>
</dbReference>
<name>A0A1D8D091_CHLLM</name>
<dbReference type="RefSeq" id="WP_069810804.1">
    <property type="nucleotide sequence ID" value="NZ_CP017305.1"/>
</dbReference>
<evidence type="ECO:0000256" key="2">
    <source>
        <dbReference type="ARBA" id="ARBA00022692"/>
    </source>
</evidence>
<dbReference type="Proteomes" id="UP000095185">
    <property type="component" value="Chromosome"/>
</dbReference>
<organism evidence="6 7">
    <name type="scientific">Chlorobaculum limnaeum</name>
    <dbReference type="NCBI Taxonomy" id="274537"/>
    <lineage>
        <taxon>Bacteria</taxon>
        <taxon>Pseudomonadati</taxon>
        <taxon>Chlorobiota</taxon>
        <taxon>Chlorobiia</taxon>
        <taxon>Chlorobiales</taxon>
        <taxon>Chlorobiaceae</taxon>
        <taxon>Chlorobaculum</taxon>
    </lineage>
</organism>
<dbReference type="GO" id="GO:0032259">
    <property type="term" value="P:methylation"/>
    <property type="evidence" value="ECO:0007669"/>
    <property type="project" value="UniProtKB-KW"/>
</dbReference>
<sequence>MHDELPFRVLFVGMYVAGFGMRGYFAARLKRQGERVLPGAGERRRSGGFRLLFQGAMFFLWLFIVFSYAWYPSWMERFHLPLPLWLRYAGAAAGFLAFPFLVYTLRTLGRFWSPLPGLREGHQLVSHGPYRFVRHPMYSAMMVLFLSFSLISANLPVTVSSVLAIILTVRWGLKEEGMMIGHFGREYEEYMKRTGAFLPRWGRSA</sequence>
<reference evidence="6" key="1">
    <citation type="submission" date="2016-09" db="EMBL/GenBank/DDBJ databases">
        <title>Genome sequence of Chlorobaculum limnaeum.</title>
        <authorList>
            <person name="Liu Z."/>
            <person name="Tank M."/>
            <person name="Bryant D.A."/>
        </authorList>
    </citation>
    <scope>NUCLEOTIDE SEQUENCE [LARGE SCALE GENOMIC DNA]</scope>
    <source>
        <strain evidence="6">DSM 1677</strain>
    </source>
</reference>
<keyword evidence="6" id="KW-0808">Transferase</keyword>
<evidence type="ECO:0000313" key="7">
    <source>
        <dbReference type="Proteomes" id="UP000095185"/>
    </source>
</evidence>
<feature type="transmembrane region" description="Helical" evidence="5">
    <location>
        <begin position="48"/>
        <end position="70"/>
    </location>
</feature>
<dbReference type="InterPro" id="IPR007318">
    <property type="entry name" value="Phopholipid_MeTrfase"/>
</dbReference>
<evidence type="ECO:0000256" key="1">
    <source>
        <dbReference type="ARBA" id="ARBA00004127"/>
    </source>
</evidence>
<evidence type="ECO:0000256" key="4">
    <source>
        <dbReference type="ARBA" id="ARBA00023136"/>
    </source>
</evidence>
<feature type="transmembrane region" description="Helical" evidence="5">
    <location>
        <begin position="141"/>
        <end position="169"/>
    </location>
</feature>
<dbReference type="GO" id="GO:0012505">
    <property type="term" value="C:endomembrane system"/>
    <property type="evidence" value="ECO:0007669"/>
    <property type="project" value="UniProtKB-SubCell"/>
</dbReference>
<gene>
    <name evidence="6" type="ORF">BIU88_10985</name>
</gene>
<dbReference type="OrthoDB" id="9809773at2"/>
<dbReference type="AlphaFoldDB" id="A0A1D8D091"/>
<dbReference type="GO" id="GO:0008168">
    <property type="term" value="F:methyltransferase activity"/>
    <property type="evidence" value="ECO:0007669"/>
    <property type="project" value="UniProtKB-KW"/>
</dbReference>
<dbReference type="KEGG" id="clz:BIU88_10985"/>
<dbReference type="STRING" id="274537.BIU88_10985"/>
<keyword evidence="6" id="KW-0489">Methyltransferase</keyword>
<comment type="subcellular location">
    <subcellularLocation>
        <location evidence="1">Endomembrane system</location>
        <topology evidence="1">Multi-pass membrane protein</topology>
    </subcellularLocation>
</comment>
<dbReference type="PANTHER" id="PTHR12714">
    <property type="entry name" value="PROTEIN-S ISOPRENYLCYSTEINE O-METHYLTRANSFERASE"/>
    <property type="match status" value="1"/>
</dbReference>
<accession>A0A1D8D091</accession>
<evidence type="ECO:0000313" key="6">
    <source>
        <dbReference type="EMBL" id="AOS84612.1"/>
    </source>
</evidence>
<proteinExistence type="predicted"/>
<keyword evidence="3 5" id="KW-1133">Transmembrane helix</keyword>
<keyword evidence="2 5" id="KW-0812">Transmembrane</keyword>
<evidence type="ECO:0000256" key="3">
    <source>
        <dbReference type="ARBA" id="ARBA00022989"/>
    </source>
</evidence>
<keyword evidence="4 5" id="KW-0472">Membrane</keyword>
<protein>
    <submittedName>
        <fullName evidence="6">Isoprenylcysteine carboxyl methyltransferase</fullName>
    </submittedName>
</protein>
<keyword evidence="7" id="KW-1185">Reference proteome</keyword>
<feature type="transmembrane region" description="Helical" evidence="5">
    <location>
        <begin position="85"/>
        <end position="105"/>
    </location>
</feature>
<evidence type="ECO:0000256" key="5">
    <source>
        <dbReference type="SAM" id="Phobius"/>
    </source>
</evidence>
<dbReference type="Gene3D" id="1.20.120.1630">
    <property type="match status" value="1"/>
</dbReference>
<dbReference type="Pfam" id="PF04191">
    <property type="entry name" value="PEMT"/>
    <property type="match status" value="1"/>
</dbReference>